<dbReference type="InterPro" id="IPR024222">
    <property type="entry name" value="Ten1_fungal"/>
</dbReference>
<dbReference type="GO" id="GO:0016233">
    <property type="term" value="P:telomere capping"/>
    <property type="evidence" value="ECO:0007669"/>
    <property type="project" value="InterPro"/>
</dbReference>
<evidence type="ECO:0000313" key="1">
    <source>
        <dbReference type="EMBL" id="CEO53663.1"/>
    </source>
</evidence>
<dbReference type="GO" id="GO:0043047">
    <property type="term" value="F:single-stranded telomeric DNA binding"/>
    <property type="evidence" value="ECO:0007669"/>
    <property type="project" value="InterPro"/>
</dbReference>
<reference evidence="1" key="1">
    <citation type="submission" date="2015-01" db="EMBL/GenBank/DDBJ databases">
        <authorList>
            <person name="Durling Mikael"/>
        </authorList>
    </citation>
    <scope>NUCLEOTIDE SEQUENCE</scope>
</reference>
<dbReference type="GO" id="GO:1990879">
    <property type="term" value="C:CST complex"/>
    <property type="evidence" value="ECO:0007669"/>
    <property type="project" value="InterPro"/>
</dbReference>
<sequence length="141" mass="15485">MSRGPLPSQLCLLSQLPAYAVHDKVRFLGWLMIWWCSVLAYSTRGAILQLAHAYPRGTNVTAHVDVSLVLETLGEEQTRVGEWVNVIGYITAKADTASAPTAPSTATQAASVHIQALVLWSTGPLNVDRYEMSFEKKTNKE</sequence>
<protein>
    <recommendedName>
        <fullName evidence="2">CST complex subunit Ten1</fullName>
    </recommendedName>
</protein>
<dbReference type="InterPro" id="IPR012340">
    <property type="entry name" value="NA-bd_OB-fold"/>
</dbReference>
<gene>
    <name evidence="1" type="ORF">BN869_000009721_1</name>
</gene>
<dbReference type="Gene3D" id="2.40.50.140">
    <property type="entry name" value="Nucleic acid-binding proteins"/>
    <property type="match status" value="1"/>
</dbReference>
<dbReference type="AlphaFoldDB" id="A0A0B7K8E7"/>
<accession>A0A0B7K8E7</accession>
<dbReference type="Pfam" id="PF12658">
    <property type="entry name" value="Ten1"/>
    <property type="match status" value="1"/>
</dbReference>
<dbReference type="EMBL" id="CDPU01000037">
    <property type="protein sequence ID" value="CEO53663.1"/>
    <property type="molecule type" value="Genomic_DNA"/>
</dbReference>
<name>A0A0B7K8E7_BIOOC</name>
<organism evidence="1">
    <name type="scientific">Bionectria ochroleuca</name>
    <name type="common">Gliocladium roseum</name>
    <dbReference type="NCBI Taxonomy" id="29856"/>
    <lineage>
        <taxon>Eukaryota</taxon>
        <taxon>Fungi</taxon>
        <taxon>Dikarya</taxon>
        <taxon>Ascomycota</taxon>
        <taxon>Pezizomycotina</taxon>
        <taxon>Sordariomycetes</taxon>
        <taxon>Hypocreomycetidae</taxon>
        <taxon>Hypocreales</taxon>
        <taxon>Bionectriaceae</taxon>
        <taxon>Clonostachys</taxon>
    </lineage>
</organism>
<evidence type="ECO:0008006" key="2">
    <source>
        <dbReference type="Google" id="ProtNLM"/>
    </source>
</evidence>
<proteinExistence type="predicted"/>